<protein>
    <submittedName>
        <fullName evidence="3">WecB/TagA/CpsF family glycosyltransferase</fullName>
    </submittedName>
</protein>
<proteinExistence type="predicted"/>
<dbReference type="GO" id="GO:0016758">
    <property type="term" value="F:hexosyltransferase activity"/>
    <property type="evidence" value="ECO:0007669"/>
    <property type="project" value="TreeGrafter"/>
</dbReference>
<dbReference type="Pfam" id="PF03808">
    <property type="entry name" value="Glyco_tran_WecG"/>
    <property type="match status" value="1"/>
</dbReference>
<sequence length="255" mass="27363">MRVAGVEVDPLTQDEVVRWVAAELEAGRGGRIVTPNVDICRAARLDPALRELICSAELVVPDGMPLVWAARLLGTPVPERVTGADLIWSLSALAARHGWPAYLLGGAPGVAGKAAEELTARHPGLDVCGVHAPPYHFDATPEGSSIVRRTVVAARPRLVFVGLGFPRQDRLIVALREELPGAWFVGCGAAIAFAAGTVTRAPEWLQRAGLEWAFRLAGEPGRLARRYLVDDLPFAARLLGGCLATRIARRVRRAL</sequence>
<gene>
    <name evidence="3" type="ORF">ETD85_22070</name>
</gene>
<dbReference type="EMBL" id="VCKX01000066">
    <property type="protein sequence ID" value="TMR32687.1"/>
    <property type="molecule type" value="Genomic_DNA"/>
</dbReference>
<accession>A0A5S4GI67</accession>
<dbReference type="AlphaFoldDB" id="A0A5S4GI67"/>
<dbReference type="OrthoDB" id="9771846at2"/>
<name>A0A5S4GI67_9ACTN</name>
<evidence type="ECO:0000256" key="2">
    <source>
        <dbReference type="ARBA" id="ARBA00022679"/>
    </source>
</evidence>
<dbReference type="CDD" id="cd06533">
    <property type="entry name" value="Glyco_transf_WecG_TagA"/>
    <property type="match status" value="1"/>
</dbReference>
<reference evidence="3 4" key="1">
    <citation type="submission" date="2019-05" db="EMBL/GenBank/DDBJ databases">
        <title>Draft genome sequence of Nonomuraea zeae DSM 100528.</title>
        <authorList>
            <person name="Saricaoglu S."/>
            <person name="Isik K."/>
        </authorList>
    </citation>
    <scope>NUCLEOTIDE SEQUENCE [LARGE SCALE GENOMIC DNA]</scope>
    <source>
        <strain evidence="3 4">DSM 100528</strain>
    </source>
</reference>
<evidence type="ECO:0000313" key="4">
    <source>
        <dbReference type="Proteomes" id="UP000306628"/>
    </source>
</evidence>
<dbReference type="NCBIfam" id="TIGR00696">
    <property type="entry name" value="wecG_tagA_cpsF"/>
    <property type="match status" value="1"/>
</dbReference>
<evidence type="ECO:0000313" key="3">
    <source>
        <dbReference type="EMBL" id="TMR32687.1"/>
    </source>
</evidence>
<keyword evidence="2 3" id="KW-0808">Transferase</keyword>
<evidence type="ECO:0000256" key="1">
    <source>
        <dbReference type="ARBA" id="ARBA00022676"/>
    </source>
</evidence>
<keyword evidence="4" id="KW-1185">Reference proteome</keyword>
<dbReference type="RefSeq" id="WP_138691655.1">
    <property type="nucleotide sequence ID" value="NZ_JBHSAZ010000112.1"/>
</dbReference>
<dbReference type="PANTHER" id="PTHR34136">
    <property type="match status" value="1"/>
</dbReference>
<organism evidence="3 4">
    <name type="scientific">Nonomuraea zeae</name>
    <dbReference type="NCBI Taxonomy" id="1642303"/>
    <lineage>
        <taxon>Bacteria</taxon>
        <taxon>Bacillati</taxon>
        <taxon>Actinomycetota</taxon>
        <taxon>Actinomycetes</taxon>
        <taxon>Streptosporangiales</taxon>
        <taxon>Streptosporangiaceae</taxon>
        <taxon>Nonomuraea</taxon>
    </lineage>
</organism>
<dbReference type="PANTHER" id="PTHR34136:SF1">
    <property type="entry name" value="UDP-N-ACETYL-D-MANNOSAMINURONIC ACID TRANSFERASE"/>
    <property type="match status" value="1"/>
</dbReference>
<dbReference type="Proteomes" id="UP000306628">
    <property type="component" value="Unassembled WGS sequence"/>
</dbReference>
<comment type="caution">
    <text evidence="3">The sequence shown here is derived from an EMBL/GenBank/DDBJ whole genome shotgun (WGS) entry which is preliminary data.</text>
</comment>
<keyword evidence="1" id="KW-0328">Glycosyltransferase</keyword>
<dbReference type="InterPro" id="IPR004629">
    <property type="entry name" value="WecG_TagA_CpsF"/>
</dbReference>